<feature type="transmembrane region" description="Helical" evidence="1">
    <location>
        <begin position="29"/>
        <end position="47"/>
    </location>
</feature>
<keyword evidence="1" id="KW-0472">Membrane</keyword>
<feature type="transmembrane region" description="Helical" evidence="1">
    <location>
        <begin position="328"/>
        <end position="351"/>
    </location>
</feature>
<dbReference type="InterPro" id="IPR003474">
    <property type="entry name" value="Glcn_transporter"/>
</dbReference>
<dbReference type="PANTHER" id="PTHR30354">
    <property type="entry name" value="GNT FAMILY GLUCONATE TRANSPORTER"/>
    <property type="match status" value="1"/>
</dbReference>
<dbReference type="GO" id="GO:0005886">
    <property type="term" value="C:plasma membrane"/>
    <property type="evidence" value="ECO:0007669"/>
    <property type="project" value="TreeGrafter"/>
</dbReference>
<feature type="transmembrane region" description="Helical" evidence="1">
    <location>
        <begin position="219"/>
        <end position="238"/>
    </location>
</feature>
<keyword evidence="3" id="KW-1185">Reference proteome</keyword>
<dbReference type="GO" id="GO:0015128">
    <property type="term" value="F:gluconate transmembrane transporter activity"/>
    <property type="evidence" value="ECO:0007669"/>
    <property type="project" value="InterPro"/>
</dbReference>
<feature type="transmembrane region" description="Helical" evidence="1">
    <location>
        <begin position="6"/>
        <end position="22"/>
    </location>
</feature>
<dbReference type="AlphaFoldDB" id="A0A4D7CSA1"/>
<feature type="transmembrane region" description="Helical" evidence="1">
    <location>
        <begin position="176"/>
        <end position="198"/>
    </location>
</feature>
<keyword evidence="1" id="KW-0812">Transmembrane</keyword>
<dbReference type="Pfam" id="PF02447">
    <property type="entry name" value="GntP_permease"/>
    <property type="match status" value="1"/>
</dbReference>
<accession>A0A4D7CSA1</accession>
<dbReference type="RefSeq" id="WP_136952378.1">
    <property type="nucleotide sequence ID" value="NZ_CP039712.1"/>
</dbReference>
<feature type="transmembrane region" description="Helical" evidence="1">
    <location>
        <begin position="406"/>
        <end position="428"/>
    </location>
</feature>
<sequence>MAEAIHWYGAVSGIILAIILILKKVNPTYSLIIGAIAGALIGGSDLAETVSVLITGAQSVMGTVIRVLAAGIFAGIMMESGAAVSIARTIVNKLGSKFAIAALVLATMIITGVGVFIPVAVLIVSPIAMEVGKETGISKLALLLAMSGGGKAGNIVSPNPNTIAAAGGFDVSLSSVMMYGFVPAVFGVLMAILLANLIKNKGPKVAESDFESGSDDKEYPSFGKALVAPIVAIILLMLQPIAQLLNITSLANFALDSMYVLPIAGLIGLLAMKQSNQTLSYMSIGLEKMTPTVLILIGAGAIGGVITASDLSVQVVNLIKQSGISGTLLAPIAGILMGGATASTSTGAILASGSFGQAILDMGVAPVSAAVMVHTGATVIDHLPHGTYFHVTGNAMKLSMKERMQIVGYESLVGLTMTIVATIVYGFIF</sequence>
<feature type="transmembrane region" description="Helical" evidence="1">
    <location>
        <begin position="98"/>
        <end position="124"/>
    </location>
</feature>
<proteinExistence type="predicted"/>
<evidence type="ECO:0000313" key="2">
    <source>
        <dbReference type="EMBL" id="QCI85532.1"/>
    </source>
</evidence>
<dbReference type="EMBL" id="CP039712">
    <property type="protein sequence ID" value="QCI85532.1"/>
    <property type="molecule type" value="Genomic_DNA"/>
</dbReference>
<gene>
    <name evidence="2" type="ORF">FA707_00470</name>
</gene>
<feature type="transmembrane region" description="Helical" evidence="1">
    <location>
        <begin position="250"/>
        <end position="272"/>
    </location>
</feature>
<dbReference type="Proteomes" id="UP000298615">
    <property type="component" value="Chromosome"/>
</dbReference>
<reference evidence="2 3" key="1">
    <citation type="submission" date="2019-04" db="EMBL/GenBank/DDBJ databases">
        <title>Vagococcus sp. nov., isolated from faeces of yaks (Bos grunniens).</title>
        <authorList>
            <person name="Ge Y."/>
        </authorList>
    </citation>
    <scope>NUCLEOTIDE SEQUENCE [LARGE SCALE GENOMIC DNA]</scope>
    <source>
        <strain evidence="2 3">MN-17</strain>
    </source>
</reference>
<evidence type="ECO:0000256" key="1">
    <source>
        <dbReference type="SAM" id="Phobius"/>
    </source>
</evidence>
<organism evidence="2 3">
    <name type="scientific">Vagococcus zengguangii</name>
    <dbReference type="NCBI Taxonomy" id="2571750"/>
    <lineage>
        <taxon>Bacteria</taxon>
        <taxon>Bacillati</taxon>
        <taxon>Bacillota</taxon>
        <taxon>Bacilli</taxon>
        <taxon>Lactobacillales</taxon>
        <taxon>Enterococcaceae</taxon>
        <taxon>Vagococcus</taxon>
    </lineage>
</organism>
<feature type="transmembrane region" description="Helical" evidence="1">
    <location>
        <begin position="293"/>
        <end position="316"/>
    </location>
</feature>
<dbReference type="PANTHER" id="PTHR30354:SF23">
    <property type="entry name" value="GNTP FAMILY PERMEASE"/>
    <property type="match status" value="1"/>
</dbReference>
<keyword evidence="1" id="KW-1133">Transmembrane helix</keyword>
<feature type="transmembrane region" description="Helical" evidence="1">
    <location>
        <begin position="67"/>
        <end position="86"/>
    </location>
</feature>
<evidence type="ECO:0000313" key="3">
    <source>
        <dbReference type="Proteomes" id="UP000298615"/>
    </source>
</evidence>
<protein>
    <submittedName>
        <fullName evidence="2">GntP family permease</fullName>
    </submittedName>
</protein>
<dbReference type="KEGG" id="vao:FA707_00470"/>
<name>A0A4D7CSA1_9ENTE</name>